<gene>
    <name evidence="1" type="ORF">AA415_03098</name>
</gene>
<accession>A0A120A0D2</accession>
<evidence type="ECO:0000313" key="2">
    <source>
        <dbReference type="Proteomes" id="UP000056419"/>
    </source>
</evidence>
<dbReference type="RefSeq" id="WP_229127131.1">
    <property type="nucleotide sequence ID" value="NZ_JADMTE010000004.1"/>
</dbReference>
<dbReference type="STRING" id="46506.AA415_03098"/>
<protein>
    <submittedName>
        <fullName evidence="1">Uncharacterized protein</fullName>
    </submittedName>
</protein>
<keyword evidence="2" id="KW-1185">Reference proteome</keyword>
<organism evidence="1 2">
    <name type="scientific">Bacteroides stercoris</name>
    <dbReference type="NCBI Taxonomy" id="46506"/>
    <lineage>
        <taxon>Bacteria</taxon>
        <taxon>Pseudomonadati</taxon>
        <taxon>Bacteroidota</taxon>
        <taxon>Bacteroidia</taxon>
        <taxon>Bacteroidales</taxon>
        <taxon>Bacteroidaceae</taxon>
        <taxon>Bacteroides</taxon>
    </lineage>
</organism>
<dbReference type="EMBL" id="LRGC01000027">
    <property type="protein sequence ID" value="KWR51864.1"/>
    <property type="molecule type" value="Genomic_DNA"/>
</dbReference>
<name>A0A120A0D2_BACSE</name>
<sequence>MNVLEHYVTEIIGKPYYHDYGSGNFKWWLKVKAVCYGCDCETTLMFDTKEEADRVQLGYMFLS</sequence>
<dbReference type="Proteomes" id="UP000056419">
    <property type="component" value="Unassembled WGS sequence"/>
</dbReference>
<proteinExistence type="predicted"/>
<dbReference type="AlphaFoldDB" id="A0A120A0D2"/>
<comment type="caution">
    <text evidence="1">The sequence shown here is derived from an EMBL/GenBank/DDBJ whole genome shotgun (WGS) entry which is preliminary data.</text>
</comment>
<dbReference type="PATRIC" id="fig|46506.5.peg.3341"/>
<reference evidence="1 2" key="1">
    <citation type="journal article" date="2016" name="BMC Genomics">
        <title>Type VI secretion systems of human gut Bacteroidales segregate into three genetic architectures, two of which are contained on mobile genetic elements.</title>
        <authorList>
            <person name="Coyne M.J."/>
            <person name="Roelofs K.G."/>
            <person name="Comstock L.E."/>
        </authorList>
    </citation>
    <scope>NUCLEOTIDE SEQUENCE [LARGE SCALE GENOMIC DNA]</scope>
    <source>
        <strain evidence="1 2">CL09T03C01</strain>
    </source>
</reference>
<evidence type="ECO:0000313" key="1">
    <source>
        <dbReference type="EMBL" id="KWR51864.1"/>
    </source>
</evidence>